<feature type="transmembrane region" description="Helical" evidence="2">
    <location>
        <begin position="12"/>
        <end position="34"/>
    </location>
</feature>
<feature type="region of interest" description="Disordered" evidence="1">
    <location>
        <begin position="191"/>
        <end position="216"/>
    </location>
</feature>
<evidence type="ECO:0000313" key="3">
    <source>
        <dbReference type="EMBL" id="KAH0965020.1"/>
    </source>
</evidence>
<dbReference type="GeneID" id="68352165"/>
<keyword evidence="4" id="KW-1185">Reference proteome</keyword>
<comment type="caution">
    <text evidence="3">The sequence shown here is derived from an EMBL/GenBank/DDBJ whole genome shotgun (WGS) entry which is preliminary data.</text>
</comment>
<feature type="transmembrane region" description="Helical" evidence="2">
    <location>
        <begin position="81"/>
        <end position="99"/>
    </location>
</feature>
<protein>
    <recommendedName>
        <fullName evidence="5">MARVEL domain-containing protein</fullName>
    </recommendedName>
</protein>
<organism evidence="3 4">
    <name type="scientific">Hirsutella rhossiliensis</name>
    <dbReference type="NCBI Taxonomy" id="111463"/>
    <lineage>
        <taxon>Eukaryota</taxon>
        <taxon>Fungi</taxon>
        <taxon>Dikarya</taxon>
        <taxon>Ascomycota</taxon>
        <taxon>Pezizomycotina</taxon>
        <taxon>Sordariomycetes</taxon>
        <taxon>Hypocreomycetidae</taxon>
        <taxon>Hypocreales</taxon>
        <taxon>Ophiocordycipitaceae</taxon>
        <taxon>Hirsutella</taxon>
    </lineage>
</organism>
<feature type="compositionally biased region" description="Low complexity" evidence="1">
    <location>
        <begin position="243"/>
        <end position="262"/>
    </location>
</feature>
<evidence type="ECO:0000313" key="4">
    <source>
        <dbReference type="Proteomes" id="UP000824596"/>
    </source>
</evidence>
<keyword evidence="2" id="KW-0812">Transmembrane</keyword>
<feature type="transmembrane region" description="Helical" evidence="2">
    <location>
        <begin position="54"/>
        <end position="74"/>
    </location>
</feature>
<evidence type="ECO:0008006" key="5">
    <source>
        <dbReference type="Google" id="ProtNLM"/>
    </source>
</evidence>
<evidence type="ECO:0000256" key="2">
    <source>
        <dbReference type="SAM" id="Phobius"/>
    </source>
</evidence>
<reference evidence="3" key="1">
    <citation type="submission" date="2021-09" db="EMBL/GenBank/DDBJ databases">
        <title>A high-quality genome of the endoparasitic fungus Hirsutella rhossiliensis with a comparison of Hirsutella genomes reveals transposable elements contributing to genome size variation.</title>
        <authorList>
            <person name="Lin R."/>
            <person name="Jiao Y."/>
            <person name="Sun X."/>
            <person name="Ling J."/>
            <person name="Xie B."/>
            <person name="Cheng X."/>
        </authorList>
    </citation>
    <scope>NUCLEOTIDE SEQUENCE</scope>
    <source>
        <strain evidence="3">HR02</strain>
    </source>
</reference>
<keyword evidence="2" id="KW-1133">Transmembrane helix</keyword>
<dbReference type="OrthoDB" id="5342507at2759"/>
<gene>
    <name evidence="3" type="ORF">HRG_03036</name>
</gene>
<dbReference type="EMBL" id="JAIZPD010000003">
    <property type="protein sequence ID" value="KAH0965020.1"/>
    <property type="molecule type" value="Genomic_DNA"/>
</dbReference>
<feature type="region of interest" description="Disordered" evidence="1">
    <location>
        <begin position="241"/>
        <end position="283"/>
    </location>
</feature>
<dbReference type="AlphaFoldDB" id="A0A9P8N179"/>
<proteinExistence type="predicted"/>
<name>A0A9P8N179_9HYPO</name>
<evidence type="ECO:0000256" key="1">
    <source>
        <dbReference type="SAM" id="MobiDB-lite"/>
    </source>
</evidence>
<keyword evidence="2" id="KW-0472">Membrane</keyword>
<sequence length="283" mass="29600">MGAKSGLALKGLQWLVRGIQFLCAALILGVYSYFLAALHNHALSIPTSARAVEGIAGAAVLYTLIGLVLLCCVAGFLFTSAIAILLDIAFVGAFIYVAVANKHGAGSCSGYLDTPFGSGHFRTACRLQTACFAVAIVAIVFFILAAFIEVALVRHHRKEKRFGPGPANNYTSGYGTKGAFAGLASRFRRKPKAQPADDANALPEHTHPTQLNGANRQSYGTETTAVGAAAAVPAHDYANKPEAGYGYQPHHGAAAAAAAGPQPQHPPPAAHQYNDGVYDRAEL</sequence>
<dbReference type="RefSeq" id="XP_044722533.1">
    <property type="nucleotide sequence ID" value="XM_044861507.1"/>
</dbReference>
<feature type="transmembrane region" description="Helical" evidence="2">
    <location>
        <begin position="127"/>
        <end position="152"/>
    </location>
</feature>
<accession>A0A9P8N179</accession>
<dbReference type="Proteomes" id="UP000824596">
    <property type="component" value="Unassembled WGS sequence"/>
</dbReference>